<evidence type="ECO:0000313" key="5">
    <source>
        <dbReference type="Proteomes" id="UP000297245"/>
    </source>
</evidence>
<keyword evidence="2" id="KW-0732">Signal</keyword>
<accession>A0A4S8L010</accession>
<dbReference type="GO" id="GO:0009251">
    <property type="term" value="P:glucan catabolic process"/>
    <property type="evidence" value="ECO:0007669"/>
    <property type="project" value="TreeGrafter"/>
</dbReference>
<proteinExistence type="predicted"/>
<feature type="signal peptide" evidence="2">
    <location>
        <begin position="1"/>
        <end position="19"/>
    </location>
</feature>
<dbReference type="Pfam" id="PF26113">
    <property type="entry name" value="GH16_XgeA"/>
    <property type="match status" value="1"/>
</dbReference>
<dbReference type="GO" id="GO:0004553">
    <property type="term" value="F:hydrolase activity, hydrolyzing O-glycosyl compounds"/>
    <property type="evidence" value="ECO:0007669"/>
    <property type="project" value="InterPro"/>
</dbReference>
<keyword evidence="5" id="KW-1185">Reference proteome</keyword>
<dbReference type="Proteomes" id="UP000297245">
    <property type="component" value="Unassembled WGS sequence"/>
</dbReference>
<dbReference type="PROSITE" id="PS51762">
    <property type="entry name" value="GH16_2"/>
    <property type="match status" value="1"/>
</dbReference>
<dbReference type="InterPro" id="IPR013320">
    <property type="entry name" value="ConA-like_dom_sf"/>
</dbReference>
<name>A0A4S8L010_DENBC</name>
<dbReference type="InterPro" id="IPR000757">
    <property type="entry name" value="Beta-glucanase-like"/>
</dbReference>
<dbReference type="PANTHER" id="PTHR10963">
    <property type="entry name" value="GLYCOSYL HYDROLASE-RELATED"/>
    <property type="match status" value="1"/>
</dbReference>
<dbReference type="OrthoDB" id="192832at2759"/>
<feature type="compositionally biased region" description="Low complexity" evidence="1">
    <location>
        <begin position="343"/>
        <end position="360"/>
    </location>
</feature>
<gene>
    <name evidence="4" type="ORF">K435DRAFT_471835</name>
</gene>
<feature type="region of interest" description="Disordered" evidence="1">
    <location>
        <begin position="343"/>
        <end position="449"/>
    </location>
</feature>
<dbReference type="SUPFAM" id="SSF49899">
    <property type="entry name" value="Concanavalin A-like lectins/glucanases"/>
    <property type="match status" value="1"/>
</dbReference>
<evidence type="ECO:0000256" key="2">
    <source>
        <dbReference type="SAM" id="SignalP"/>
    </source>
</evidence>
<evidence type="ECO:0000256" key="1">
    <source>
        <dbReference type="SAM" id="MobiDB-lite"/>
    </source>
</evidence>
<feature type="compositionally biased region" description="Low complexity" evidence="1">
    <location>
        <begin position="419"/>
        <end position="430"/>
    </location>
</feature>
<feature type="chain" id="PRO_5020695330" description="GH16 domain-containing protein" evidence="2">
    <location>
        <begin position="20"/>
        <end position="449"/>
    </location>
</feature>
<dbReference type="EMBL" id="ML179801">
    <property type="protein sequence ID" value="THU81533.1"/>
    <property type="molecule type" value="Genomic_DNA"/>
</dbReference>
<feature type="compositionally biased region" description="Polar residues" evidence="1">
    <location>
        <begin position="379"/>
        <end position="391"/>
    </location>
</feature>
<feature type="domain" description="GH16" evidence="3">
    <location>
        <begin position="41"/>
        <end position="345"/>
    </location>
</feature>
<dbReference type="CDD" id="cd02181">
    <property type="entry name" value="GH16_fungal_Lam16A_glucanase"/>
    <property type="match status" value="1"/>
</dbReference>
<reference evidence="4 5" key="1">
    <citation type="journal article" date="2019" name="Nat. Ecol. Evol.">
        <title>Megaphylogeny resolves global patterns of mushroom evolution.</title>
        <authorList>
            <person name="Varga T."/>
            <person name="Krizsan K."/>
            <person name="Foldi C."/>
            <person name="Dima B."/>
            <person name="Sanchez-Garcia M."/>
            <person name="Sanchez-Ramirez S."/>
            <person name="Szollosi G.J."/>
            <person name="Szarkandi J.G."/>
            <person name="Papp V."/>
            <person name="Albert L."/>
            <person name="Andreopoulos W."/>
            <person name="Angelini C."/>
            <person name="Antonin V."/>
            <person name="Barry K.W."/>
            <person name="Bougher N.L."/>
            <person name="Buchanan P."/>
            <person name="Buyck B."/>
            <person name="Bense V."/>
            <person name="Catcheside P."/>
            <person name="Chovatia M."/>
            <person name="Cooper J."/>
            <person name="Damon W."/>
            <person name="Desjardin D."/>
            <person name="Finy P."/>
            <person name="Geml J."/>
            <person name="Haridas S."/>
            <person name="Hughes K."/>
            <person name="Justo A."/>
            <person name="Karasinski D."/>
            <person name="Kautmanova I."/>
            <person name="Kiss B."/>
            <person name="Kocsube S."/>
            <person name="Kotiranta H."/>
            <person name="LaButti K.M."/>
            <person name="Lechner B.E."/>
            <person name="Liimatainen K."/>
            <person name="Lipzen A."/>
            <person name="Lukacs Z."/>
            <person name="Mihaltcheva S."/>
            <person name="Morgado L.N."/>
            <person name="Niskanen T."/>
            <person name="Noordeloos M.E."/>
            <person name="Ohm R.A."/>
            <person name="Ortiz-Santana B."/>
            <person name="Ovrebo C."/>
            <person name="Racz N."/>
            <person name="Riley R."/>
            <person name="Savchenko A."/>
            <person name="Shiryaev A."/>
            <person name="Soop K."/>
            <person name="Spirin V."/>
            <person name="Szebenyi C."/>
            <person name="Tomsovsky M."/>
            <person name="Tulloss R.E."/>
            <person name="Uehling J."/>
            <person name="Grigoriev I.V."/>
            <person name="Vagvolgyi C."/>
            <person name="Papp T."/>
            <person name="Martin F.M."/>
            <person name="Miettinen O."/>
            <person name="Hibbett D.S."/>
            <person name="Nagy L.G."/>
        </authorList>
    </citation>
    <scope>NUCLEOTIDE SEQUENCE [LARGE SCALE GENOMIC DNA]</scope>
    <source>
        <strain evidence="4 5">CBS 962.96</strain>
    </source>
</reference>
<dbReference type="AlphaFoldDB" id="A0A4S8L010"/>
<protein>
    <recommendedName>
        <fullName evidence="3">GH16 domain-containing protein</fullName>
    </recommendedName>
</protein>
<feature type="compositionally biased region" description="Pro residues" evidence="1">
    <location>
        <begin position="431"/>
        <end position="441"/>
    </location>
</feature>
<dbReference type="Gene3D" id="2.60.120.200">
    <property type="match status" value="1"/>
</dbReference>
<evidence type="ECO:0000259" key="3">
    <source>
        <dbReference type="PROSITE" id="PS51762"/>
    </source>
</evidence>
<dbReference type="InterPro" id="IPR050546">
    <property type="entry name" value="Glycosyl_Hydrlase_16"/>
</dbReference>
<dbReference type="PANTHER" id="PTHR10963:SF24">
    <property type="entry name" value="GLYCOSIDASE C21B10.07-RELATED"/>
    <property type="match status" value="1"/>
</dbReference>
<organism evidence="4 5">
    <name type="scientific">Dendrothele bispora (strain CBS 962.96)</name>
    <dbReference type="NCBI Taxonomy" id="1314807"/>
    <lineage>
        <taxon>Eukaryota</taxon>
        <taxon>Fungi</taxon>
        <taxon>Dikarya</taxon>
        <taxon>Basidiomycota</taxon>
        <taxon>Agaricomycotina</taxon>
        <taxon>Agaricomycetes</taxon>
        <taxon>Agaricomycetidae</taxon>
        <taxon>Agaricales</taxon>
        <taxon>Agaricales incertae sedis</taxon>
        <taxon>Dendrothele</taxon>
    </lineage>
</organism>
<evidence type="ECO:0000313" key="4">
    <source>
        <dbReference type="EMBL" id="THU81533.1"/>
    </source>
</evidence>
<sequence length="449" mass="46878">MIFAIVTVLILPLLRLSLAIPLPSEPNQPAKRQDQAAAQGATWTLADKYEGQNFFEGWNFYSDPDPTHGFVKYEAQSAAMDQKLAVIDESGVVTLSVDAKTKPPEGVQAFNRSAVRITTKKRYNGGLFIANFSMMPVGCSTWPAYWMTEGTHWPDTGELDILEGVNGSPPNKITAHTGAGCSLQVNADAISGTPPASMPQTCENQPGCGVGDTTPSSFGPEFNQAGGGILVHRWTSTKIEVWHFKQGDAPQDIANGKPNPDSWGKPQFLLGGDQCVIKDLFVDNSLIINTSLCGDWAGGAWEQSSCNKKADGTPRTCQEAVADPTLFTDAKWKINFIHVYQSSDDSGAPSPDPAQSSSGPDGTGASADPAAPTGDPNADPSQSTAGTQPPQTGDPAASQDLSQTVPGSGPPTAGEVALEATPGTETAPGATPSPSPSPDGAPPADTTPM</sequence>